<proteinExistence type="predicted"/>
<organism evidence="4 6">
    <name type="scientific">Gimesia panareensis</name>
    <dbReference type="NCBI Taxonomy" id="2527978"/>
    <lineage>
        <taxon>Bacteria</taxon>
        <taxon>Pseudomonadati</taxon>
        <taxon>Planctomycetota</taxon>
        <taxon>Planctomycetia</taxon>
        <taxon>Planctomycetales</taxon>
        <taxon>Planctomycetaceae</taxon>
        <taxon>Gimesia</taxon>
    </lineage>
</organism>
<accession>A0A517Q3A4</accession>
<feature type="region of interest" description="Disordered" evidence="1">
    <location>
        <begin position="35"/>
        <end position="60"/>
    </location>
</feature>
<protein>
    <submittedName>
        <fullName evidence="4">Uncharacterized protein</fullName>
    </submittedName>
</protein>
<dbReference type="Proteomes" id="UP000320839">
    <property type="component" value="Chromosome"/>
</dbReference>
<evidence type="ECO:0000256" key="1">
    <source>
        <dbReference type="SAM" id="MobiDB-lite"/>
    </source>
</evidence>
<evidence type="ECO:0000313" key="4">
    <source>
        <dbReference type="EMBL" id="QDV17789.1"/>
    </source>
</evidence>
<sequence length="60" mass="7169">MNEIVTGIFIWLLKMLGIYLGILIVLTLIIKQWKKKADVETEDIARDQKKRADRPPRYRR</sequence>
<keyword evidence="2" id="KW-0472">Membrane</keyword>
<evidence type="ECO:0000313" key="5">
    <source>
        <dbReference type="Proteomes" id="UP000315647"/>
    </source>
</evidence>
<dbReference type="RefSeq" id="WP_145105380.1">
    <property type="nucleotide sequence ID" value="NZ_CP036277.1"/>
</dbReference>
<dbReference type="EMBL" id="CP037421">
    <property type="protein sequence ID" value="QDT26108.1"/>
    <property type="molecule type" value="Genomic_DNA"/>
</dbReference>
<dbReference type="OrthoDB" id="9934287at2"/>
<reference evidence="4 6" key="1">
    <citation type="submission" date="2019-02" db="EMBL/GenBank/DDBJ databases">
        <title>Deep-cultivation of Planctomycetes and their phenomic and genomic characterization uncovers novel biology.</title>
        <authorList>
            <person name="Wiegand S."/>
            <person name="Jogler M."/>
            <person name="Boedeker C."/>
            <person name="Pinto D."/>
            <person name="Vollmers J."/>
            <person name="Rivas-Marin E."/>
            <person name="Kohn T."/>
            <person name="Peeters S.H."/>
            <person name="Heuer A."/>
            <person name="Rast P."/>
            <person name="Oberbeckmann S."/>
            <person name="Bunk B."/>
            <person name="Jeske O."/>
            <person name="Meyerdierks A."/>
            <person name="Storesund J.E."/>
            <person name="Kallscheuer N."/>
            <person name="Luecker S."/>
            <person name="Lage O.M."/>
            <person name="Pohl T."/>
            <person name="Merkel B.J."/>
            <person name="Hornburger P."/>
            <person name="Mueller R.-W."/>
            <person name="Bruemmer F."/>
            <person name="Labrenz M."/>
            <person name="Spormann A.M."/>
            <person name="Op den Camp H."/>
            <person name="Overmann J."/>
            <person name="Amann R."/>
            <person name="Jetten M.S.M."/>
            <person name="Mascher T."/>
            <person name="Medema M.H."/>
            <person name="Devos D.P."/>
            <person name="Kaster A.-K."/>
            <person name="Ovreas L."/>
            <person name="Rohde M."/>
            <person name="Galperin M.Y."/>
            <person name="Jogler C."/>
        </authorList>
    </citation>
    <scope>NUCLEOTIDE SEQUENCE [LARGE SCALE GENOMIC DNA]</scope>
    <source>
        <strain evidence="3 5">Enr10</strain>
        <strain evidence="4 6">Pan153</strain>
    </source>
</reference>
<feature type="transmembrane region" description="Helical" evidence="2">
    <location>
        <begin position="6"/>
        <end position="30"/>
    </location>
</feature>
<name>A0A518FN64_9PLAN</name>
<feature type="compositionally biased region" description="Basic and acidic residues" evidence="1">
    <location>
        <begin position="35"/>
        <end position="47"/>
    </location>
</feature>
<dbReference type="Proteomes" id="UP000315647">
    <property type="component" value="Chromosome"/>
</dbReference>
<keyword evidence="2" id="KW-1133">Transmembrane helix</keyword>
<keyword evidence="2" id="KW-0812">Transmembrane</keyword>
<evidence type="ECO:0000313" key="3">
    <source>
        <dbReference type="EMBL" id="QDT26108.1"/>
    </source>
</evidence>
<gene>
    <name evidence="3" type="ORF">Enr10x_14070</name>
    <name evidence="4" type="ORF">Pan153_24440</name>
</gene>
<evidence type="ECO:0000313" key="6">
    <source>
        <dbReference type="Proteomes" id="UP000320839"/>
    </source>
</evidence>
<accession>A0A518A2U4</accession>
<dbReference type="EMBL" id="CP036317">
    <property type="protein sequence ID" value="QDV17789.1"/>
    <property type="molecule type" value="Genomic_DNA"/>
</dbReference>
<evidence type="ECO:0000256" key="2">
    <source>
        <dbReference type="SAM" id="Phobius"/>
    </source>
</evidence>
<accession>A0A518FN64</accession>
<keyword evidence="5" id="KW-1185">Reference proteome</keyword>
<dbReference type="AlphaFoldDB" id="A0A518FN64"/>